<accession>A0A813GE32</accession>
<dbReference type="Gene3D" id="3.90.70.80">
    <property type="match status" value="1"/>
</dbReference>
<dbReference type="PROSITE" id="PS50802">
    <property type="entry name" value="OTU"/>
    <property type="match status" value="1"/>
</dbReference>
<dbReference type="GO" id="GO:0030968">
    <property type="term" value="P:endoplasmic reticulum unfolded protein response"/>
    <property type="evidence" value="ECO:0007669"/>
    <property type="project" value="TreeGrafter"/>
</dbReference>
<sequence length="385" mass="41682">MASAFAGLVRPYDALAPGWFENARSSYDTSWNQGWERDMPTPPRARPSQADLHHPGPGWAPSRPSQEVRGGQPLRSAGQAEDGRARWSQEARAVSHGGWAPGGFLSPWQDCAGWAPADAQAPVALQSSLSALSTPTASSSSGSSPGSRPRCDRCDEAHETARCPHFGGARDIHVDAWNQYSGSALSSLKKAAQNLRLCAAPKVLPRHGVRIARMPGDGTCLFHSLAFALQALGFQETGPSIRQRVAKFIADEPGFEITGTPLRSWVDWDSQMTVANYVSRLSGGRFWGGAIEMAACARVFSVDVAVYEEDYSGGCYRRISDFITDTKPCGTVAVLYSGRAHYDALEDIRPLHERGEVSAFDGEYARQAVYGCAPELEEDWGCSLM</sequence>
<feature type="region of interest" description="Disordered" evidence="4">
    <location>
        <begin position="30"/>
        <end position="93"/>
    </location>
</feature>
<feature type="domain" description="OTU" evidence="5">
    <location>
        <begin position="209"/>
        <end position="348"/>
    </location>
</feature>
<dbReference type="SUPFAM" id="SSF54001">
    <property type="entry name" value="Cysteine proteinases"/>
    <property type="match status" value="1"/>
</dbReference>
<evidence type="ECO:0000313" key="7">
    <source>
        <dbReference type="Proteomes" id="UP000654075"/>
    </source>
</evidence>
<evidence type="ECO:0000256" key="1">
    <source>
        <dbReference type="ARBA" id="ARBA00000707"/>
    </source>
</evidence>
<comment type="subcellular location">
    <subcellularLocation>
        <location evidence="3">Cytoplasm</location>
    </subcellularLocation>
</comment>
<proteinExistence type="predicted"/>
<dbReference type="GO" id="GO:0005634">
    <property type="term" value="C:nucleus"/>
    <property type="evidence" value="ECO:0007669"/>
    <property type="project" value="TreeGrafter"/>
</dbReference>
<gene>
    <name evidence="6" type="ORF">PGLA1383_LOCUS42417</name>
</gene>
<dbReference type="GO" id="GO:0036503">
    <property type="term" value="P:ERAD pathway"/>
    <property type="evidence" value="ECO:0007669"/>
    <property type="project" value="TreeGrafter"/>
</dbReference>
<name>A0A813GE32_POLGL</name>
<evidence type="ECO:0000313" key="6">
    <source>
        <dbReference type="EMBL" id="CAE8625420.1"/>
    </source>
</evidence>
<dbReference type="Pfam" id="PF02338">
    <property type="entry name" value="OTU"/>
    <property type="match status" value="1"/>
</dbReference>
<dbReference type="InterPro" id="IPR003323">
    <property type="entry name" value="OTU_dom"/>
</dbReference>
<dbReference type="PANTHER" id="PTHR13312">
    <property type="entry name" value="HIV-INDUCED PROTEIN-7-LIKE PROTEASE"/>
    <property type="match status" value="1"/>
</dbReference>
<dbReference type="Proteomes" id="UP000654075">
    <property type="component" value="Unassembled WGS sequence"/>
</dbReference>
<evidence type="ECO:0000259" key="5">
    <source>
        <dbReference type="PROSITE" id="PS50802"/>
    </source>
</evidence>
<feature type="region of interest" description="Disordered" evidence="4">
    <location>
        <begin position="132"/>
        <end position="153"/>
    </location>
</feature>
<keyword evidence="3" id="KW-0833">Ubl conjugation pathway</keyword>
<dbReference type="OrthoDB" id="409956at2759"/>
<organism evidence="6 7">
    <name type="scientific">Polarella glacialis</name>
    <name type="common">Dinoflagellate</name>
    <dbReference type="NCBI Taxonomy" id="89957"/>
    <lineage>
        <taxon>Eukaryota</taxon>
        <taxon>Sar</taxon>
        <taxon>Alveolata</taxon>
        <taxon>Dinophyceae</taxon>
        <taxon>Suessiales</taxon>
        <taxon>Suessiaceae</taxon>
        <taxon>Polarella</taxon>
    </lineage>
</organism>
<keyword evidence="3" id="KW-0645">Protease</keyword>
<dbReference type="CDD" id="cd22744">
    <property type="entry name" value="OTU"/>
    <property type="match status" value="1"/>
</dbReference>
<dbReference type="InterPro" id="IPR038765">
    <property type="entry name" value="Papain-like_cys_pep_sf"/>
</dbReference>
<keyword evidence="2 3" id="KW-0378">Hydrolase</keyword>
<dbReference type="GO" id="GO:0005829">
    <property type="term" value="C:cytosol"/>
    <property type="evidence" value="ECO:0007669"/>
    <property type="project" value="TreeGrafter"/>
</dbReference>
<comment type="function">
    <text evidence="3">Hydrolase that can remove conjugated ubiquitin from proteins and may therefore play an important regulatory role at the level of protein turnover by preventing degradation.</text>
</comment>
<keyword evidence="3" id="KW-0963">Cytoplasm</keyword>
<dbReference type="GO" id="GO:0016579">
    <property type="term" value="P:protein deubiquitination"/>
    <property type="evidence" value="ECO:0007669"/>
    <property type="project" value="TreeGrafter"/>
</dbReference>
<comment type="catalytic activity">
    <reaction evidence="1 3">
        <text>Thiol-dependent hydrolysis of ester, thioester, amide, peptide and isopeptide bonds formed by the C-terminal Gly of ubiquitin (a 76-residue protein attached to proteins as an intracellular targeting signal).</text>
        <dbReference type="EC" id="3.4.19.12"/>
    </reaction>
</comment>
<feature type="compositionally biased region" description="Low complexity" evidence="4">
    <location>
        <begin position="132"/>
        <end position="147"/>
    </location>
</feature>
<evidence type="ECO:0000256" key="2">
    <source>
        <dbReference type="ARBA" id="ARBA00022801"/>
    </source>
</evidence>
<dbReference type="PANTHER" id="PTHR13312:SF0">
    <property type="entry name" value="UBIQUITIN THIOESTERASE OTU1"/>
    <property type="match status" value="1"/>
</dbReference>
<evidence type="ECO:0000256" key="4">
    <source>
        <dbReference type="SAM" id="MobiDB-lite"/>
    </source>
</evidence>
<dbReference type="EC" id="3.4.19.12" evidence="3"/>
<dbReference type="EMBL" id="CAJNNV010028666">
    <property type="protein sequence ID" value="CAE8625420.1"/>
    <property type="molecule type" value="Genomic_DNA"/>
</dbReference>
<evidence type="ECO:0000256" key="3">
    <source>
        <dbReference type="RuleBase" id="RU367104"/>
    </source>
</evidence>
<reference evidence="6" key="1">
    <citation type="submission" date="2021-02" db="EMBL/GenBank/DDBJ databases">
        <authorList>
            <person name="Dougan E. K."/>
            <person name="Rhodes N."/>
            <person name="Thang M."/>
            <person name="Chan C."/>
        </authorList>
    </citation>
    <scope>NUCLEOTIDE SEQUENCE</scope>
</reference>
<keyword evidence="3" id="KW-0788">Thiol protease</keyword>
<dbReference type="GO" id="GO:0004843">
    <property type="term" value="F:cysteine-type deubiquitinase activity"/>
    <property type="evidence" value="ECO:0007669"/>
    <property type="project" value="UniProtKB-UniRule"/>
</dbReference>
<keyword evidence="7" id="KW-1185">Reference proteome</keyword>
<dbReference type="AlphaFoldDB" id="A0A813GE32"/>
<protein>
    <recommendedName>
        <fullName evidence="3">Ubiquitin thioesterase OTU</fullName>
        <ecNumber evidence="3">3.4.19.12</ecNumber>
    </recommendedName>
</protein>
<comment type="caution">
    <text evidence="6">The sequence shown here is derived from an EMBL/GenBank/DDBJ whole genome shotgun (WGS) entry which is preliminary data.</text>
</comment>